<sequence length="261" mass="30042">MLDAVASWTMNQCIIFPFLFIIPAEISGALCDLMIYFSISQKKATPGDLPHQPGPPFNKRPALVFKDRFYAYFNRAVMLPFVSWLIVKTVWNSDAMIYNMDEMTFMNTVVSFVVVFSLSDLVYYTGHRIVHHFPFLYKWIHKHHHGEPAPMRGWFDTCNATPADFFYTGWSTSPMSTLWLMPKGSVHIVAIVACLYTNMFVGALGHCRLDLNWGFFNTKFHAGHHATSRTNYAQNIELWDRLFGTYEDLKTGDLGKKKKKA</sequence>
<dbReference type="Proteomes" id="UP001162640">
    <property type="component" value="Unassembled WGS sequence"/>
</dbReference>
<comment type="subcellular location">
    <subcellularLocation>
        <location evidence="1">Membrane</location>
    </subcellularLocation>
</comment>
<feature type="transmembrane region" description="Helical" evidence="5">
    <location>
        <begin position="103"/>
        <end position="124"/>
    </location>
</feature>
<dbReference type="InterPro" id="IPR050307">
    <property type="entry name" value="Sterol_Desaturase_Related"/>
</dbReference>
<feature type="domain" description="Fatty acid hydroxylase" evidence="6">
    <location>
        <begin position="112"/>
        <end position="245"/>
    </location>
</feature>
<dbReference type="Pfam" id="PF04116">
    <property type="entry name" value="FA_hydroxylase"/>
    <property type="match status" value="1"/>
</dbReference>
<gene>
    <name evidence="7" type="ORF">TL16_g06826</name>
</gene>
<keyword evidence="4 5" id="KW-0472">Membrane</keyword>
<dbReference type="EMBL" id="BLQM01000211">
    <property type="protein sequence ID" value="GMH75648.1"/>
    <property type="molecule type" value="Genomic_DNA"/>
</dbReference>
<dbReference type="PANTHER" id="PTHR11863">
    <property type="entry name" value="STEROL DESATURASE"/>
    <property type="match status" value="1"/>
</dbReference>
<feature type="transmembrane region" description="Helical" evidence="5">
    <location>
        <begin position="69"/>
        <end position="91"/>
    </location>
</feature>
<comment type="caution">
    <text evidence="7">The sequence shown here is derived from an EMBL/GenBank/DDBJ whole genome shotgun (WGS) entry which is preliminary data.</text>
</comment>
<keyword evidence="2 5" id="KW-0812">Transmembrane</keyword>
<dbReference type="GO" id="GO:0016491">
    <property type="term" value="F:oxidoreductase activity"/>
    <property type="evidence" value="ECO:0007669"/>
    <property type="project" value="InterPro"/>
</dbReference>
<proteinExistence type="predicted"/>
<name>A0A9W7EEC0_9STRA</name>
<evidence type="ECO:0000256" key="4">
    <source>
        <dbReference type="ARBA" id="ARBA00023136"/>
    </source>
</evidence>
<evidence type="ECO:0000256" key="3">
    <source>
        <dbReference type="ARBA" id="ARBA00022989"/>
    </source>
</evidence>
<evidence type="ECO:0000313" key="8">
    <source>
        <dbReference type="Proteomes" id="UP001162640"/>
    </source>
</evidence>
<evidence type="ECO:0000256" key="1">
    <source>
        <dbReference type="ARBA" id="ARBA00004370"/>
    </source>
</evidence>
<feature type="transmembrane region" description="Helical" evidence="5">
    <location>
        <begin position="14"/>
        <end position="37"/>
    </location>
</feature>
<protein>
    <recommendedName>
        <fullName evidence="6">Fatty acid hydroxylase domain-containing protein</fullName>
    </recommendedName>
</protein>
<organism evidence="7 8">
    <name type="scientific">Triparma laevis f. inornata</name>
    <dbReference type="NCBI Taxonomy" id="1714386"/>
    <lineage>
        <taxon>Eukaryota</taxon>
        <taxon>Sar</taxon>
        <taxon>Stramenopiles</taxon>
        <taxon>Ochrophyta</taxon>
        <taxon>Bolidophyceae</taxon>
        <taxon>Parmales</taxon>
        <taxon>Triparmaceae</taxon>
        <taxon>Triparma</taxon>
    </lineage>
</organism>
<dbReference type="AlphaFoldDB" id="A0A9W7EEC0"/>
<evidence type="ECO:0000256" key="5">
    <source>
        <dbReference type="SAM" id="Phobius"/>
    </source>
</evidence>
<evidence type="ECO:0000259" key="6">
    <source>
        <dbReference type="Pfam" id="PF04116"/>
    </source>
</evidence>
<reference evidence="8" key="1">
    <citation type="journal article" date="2023" name="Commun. Biol.">
        <title>Genome analysis of Parmales, the sister group of diatoms, reveals the evolutionary specialization of diatoms from phago-mixotrophs to photoautotrophs.</title>
        <authorList>
            <person name="Ban H."/>
            <person name="Sato S."/>
            <person name="Yoshikawa S."/>
            <person name="Yamada K."/>
            <person name="Nakamura Y."/>
            <person name="Ichinomiya M."/>
            <person name="Sato N."/>
            <person name="Blanc-Mathieu R."/>
            <person name="Endo H."/>
            <person name="Kuwata A."/>
            <person name="Ogata H."/>
        </authorList>
    </citation>
    <scope>NUCLEOTIDE SEQUENCE [LARGE SCALE GENOMIC DNA]</scope>
</reference>
<keyword evidence="3 5" id="KW-1133">Transmembrane helix</keyword>
<accession>A0A9W7EEC0</accession>
<dbReference type="InterPro" id="IPR006694">
    <property type="entry name" value="Fatty_acid_hydroxylase"/>
</dbReference>
<evidence type="ECO:0000256" key="2">
    <source>
        <dbReference type="ARBA" id="ARBA00022692"/>
    </source>
</evidence>
<dbReference type="GO" id="GO:0005506">
    <property type="term" value="F:iron ion binding"/>
    <property type="evidence" value="ECO:0007669"/>
    <property type="project" value="InterPro"/>
</dbReference>
<dbReference type="GO" id="GO:0016020">
    <property type="term" value="C:membrane"/>
    <property type="evidence" value="ECO:0007669"/>
    <property type="project" value="UniProtKB-SubCell"/>
</dbReference>
<dbReference type="GO" id="GO:0008610">
    <property type="term" value="P:lipid biosynthetic process"/>
    <property type="evidence" value="ECO:0007669"/>
    <property type="project" value="InterPro"/>
</dbReference>
<evidence type="ECO:0000313" key="7">
    <source>
        <dbReference type="EMBL" id="GMH75648.1"/>
    </source>
</evidence>